<keyword evidence="3" id="KW-1185">Reference proteome</keyword>
<proteinExistence type="predicted"/>
<accession>A0A444XP37</accession>
<dbReference type="Pfam" id="PF23247">
    <property type="entry name" value="LRR_RPS2"/>
    <property type="match status" value="1"/>
</dbReference>
<evidence type="ECO:0000313" key="2">
    <source>
        <dbReference type="EMBL" id="RYQ91453.1"/>
    </source>
</evidence>
<feature type="domain" description="Disease resistance protein At4g27190-like leucine-rich repeats" evidence="1">
    <location>
        <begin position="1"/>
        <end position="67"/>
    </location>
</feature>
<protein>
    <recommendedName>
        <fullName evidence="1">Disease resistance protein At4g27190-like leucine-rich repeats domain-containing protein</fullName>
    </recommendedName>
</protein>
<comment type="caution">
    <text evidence="2">The sequence shown here is derived from an EMBL/GenBank/DDBJ whole genome shotgun (WGS) entry which is preliminary data.</text>
</comment>
<dbReference type="AlphaFoldDB" id="A0A444XP37"/>
<evidence type="ECO:0000313" key="3">
    <source>
        <dbReference type="Proteomes" id="UP000289738"/>
    </source>
</evidence>
<sequence length="172" mass="19402">MLKGMPQLSELEISQCNLMKKVVFEDDDASTMNDETGETIQFPLLHSLSLQHLDALECFYSHQPTSSPIFLFNNQCASVILFRVVFSCNRMLEMHQYCSEALYVCEGYSSELYPRELDLDASILVNSDPSVVLTKRDSDAQVSEEILKKDEYLINIVVLGNLPAIVGLMPDL</sequence>
<dbReference type="InterPro" id="IPR057135">
    <property type="entry name" value="At4g27190-like_LRR"/>
</dbReference>
<dbReference type="EMBL" id="SDMP01000019">
    <property type="protein sequence ID" value="RYQ91453.1"/>
    <property type="molecule type" value="Genomic_DNA"/>
</dbReference>
<dbReference type="Proteomes" id="UP000289738">
    <property type="component" value="Chromosome B09"/>
</dbReference>
<reference evidence="2 3" key="1">
    <citation type="submission" date="2019-01" db="EMBL/GenBank/DDBJ databases">
        <title>Sequencing of cultivated peanut Arachis hypogaea provides insights into genome evolution and oil improvement.</title>
        <authorList>
            <person name="Chen X."/>
        </authorList>
    </citation>
    <scope>NUCLEOTIDE SEQUENCE [LARGE SCALE GENOMIC DNA]</scope>
    <source>
        <strain evidence="3">cv. Fuhuasheng</strain>
        <tissue evidence="2">Leaves</tissue>
    </source>
</reference>
<organism evidence="2 3">
    <name type="scientific">Arachis hypogaea</name>
    <name type="common">Peanut</name>
    <dbReference type="NCBI Taxonomy" id="3818"/>
    <lineage>
        <taxon>Eukaryota</taxon>
        <taxon>Viridiplantae</taxon>
        <taxon>Streptophyta</taxon>
        <taxon>Embryophyta</taxon>
        <taxon>Tracheophyta</taxon>
        <taxon>Spermatophyta</taxon>
        <taxon>Magnoliopsida</taxon>
        <taxon>eudicotyledons</taxon>
        <taxon>Gunneridae</taxon>
        <taxon>Pentapetalae</taxon>
        <taxon>rosids</taxon>
        <taxon>fabids</taxon>
        <taxon>Fabales</taxon>
        <taxon>Fabaceae</taxon>
        <taxon>Papilionoideae</taxon>
        <taxon>50 kb inversion clade</taxon>
        <taxon>dalbergioids sensu lato</taxon>
        <taxon>Dalbergieae</taxon>
        <taxon>Pterocarpus clade</taxon>
        <taxon>Arachis</taxon>
    </lineage>
</organism>
<name>A0A444XP37_ARAHY</name>
<gene>
    <name evidence="2" type="ORF">Ahy_B09g097331</name>
</gene>
<evidence type="ECO:0000259" key="1">
    <source>
        <dbReference type="Pfam" id="PF23247"/>
    </source>
</evidence>